<organism evidence="3 4">
    <name type="scientific">Legionella hackeliae</name>
    <dbReference type="NCBI Taxonomy" id="449"/>
    <lineage>
        <taxon>Bacteria</taxon>
        <taxon>Pseudomonadati</taxon>
        <taxon>Pseudomonadota</taxon>
        <taxon>Gammaproteobacteria</taxon>
        <taxon>Legionellales</taxon>
        <taxon>Legionellaceae</taxon>
        <taxon>Legionella</taxon>
    </lineage>
</organism>
<dbReference type="RefSeq" id="WP_045107137.1">
    <property type="nucleotide sequence ID" value="NZ_LN681225.1"/>
</dbReference>
<dbReference type="GO" id="GO:0016740">
    <property type="term" value="F:transferase activity"/>
    <property type="evidence" value="ECO:0007669"/>
    <property type="project" value="UniProtKB-KW"/>
</dbReference>
<name>A0A0A8UWZ4_LEGHA</name>
<evidence type="ECO:0000256" key="1">
    <source>
        <dbReference type="ARBA" id="ARBA00022962"/>
    </source>
</evidence>
<dbReference type="Pfam" id="PF13230">
    <property type="entry name" value="GATase_4"/>
    <property type="match status" value="1"/>
</dbReference>
<dbReference type="InterPro" id="IPR026869">
    <property type="entry name" value="EgtC-like"/>
</dbReference>
<keyword evidence="4" id="KW-1185">Reference proteome</keyword>
<evidence type="ECO:0000313" key="3">
    <source>
        <dbReference type="EMBL" id="CEK12056.1"/>
    </source>
</evidence>
<evidence type="ECO:0000259" key="2">
    <source>
        <dbReference type="PROSITE" id="PS51278"/>
    </source>
</evidence>
<sequence length="287" mass="32513">MCRFVAYLGHEALLDDILVKPVNSIVMQSLHARETVVPTNGDGFGLGWYTPSISLEPALFTSISPAWNDRNLLNLTAKIKSPCFFAHVRAAGAGGVTNFNCHPFIHGRWMLMHNGDIADFIVVKRHIRHLLDDDIYHWIQGETDSEHIFALFLQLAKGKDLSELSVVADILEETFAQINELIKYFGASDASYFNVCLTDGERLIASRYTTHKKAKPESLHYFVGSCFATFNHCVDVSSQPEHVHQCCLIASERLTDFNTDWQDVPANHLLLVDREQNIQLRPLRKKY</sequence>
<dbReference type="AlphaFoldDB" id="A0A0A8UWZ4"/>
<dbReference type="PROSITE" id="PS51278">
    <property type="entry name" value="GATASE_TYPE_2"/>
    <property type="match status" value="1"/>
</dbReference>
<dbReference type="Gene3D" id="3.60.20.10">
    <property type="entry name" value="Glutamine Phosphoribosylpyrophosphate, subunit 1, domain 1"/>
    <property type="match status" value="1"/>
</dbReference>
<dbReference type="InterPro" id="IPR052373">
    <property type="entry name" value="Gamma-glu_amide_hydrolase"/>
</dbReference>
<evidence type="ECO:0000313" key="4">
    <source>
        <dbReference type="Proteomes" id="UP000032803"/>
    </source>
</evidence>
<accession>A0A0A8UWZ4</accession>
<dbReference type="PATRIC" id="fig|449.7.peg.1601"/>
<dbReference type="HOGENOM" id="CLU_042555_4_0_6"/>
<proteinExistence type="predicted"/>
<keyword evidence="3" id="KW-0808">Transferase</keyword>
<dbReference type="PANTHER" id="PTHR43187">
    <property type="entry name" value="GLUTAMINE AMIDOTRANSFERASE DUG3-RELATED"/>
    <property type="match status" value="1"/>
</dbReference>
<dbReference type="InterPro" id="IPR017932">
    <property type="entry name" value="GATase_2_dom"/>
</dbReference>
<gene>
    <name evidence="3" type="ORF">LHA_3068</name>
</gene>
<dbReference type="STRING" id="449.LHA_3068"/>
<dbReference type="Proteomes" id="UP000032803">
    <property type="component" value="Chromosome I"/>
</dbReference>
<dbReference type="KEGG" id="lha:LHA_3068"/>
<protein>
    <submittedName>
        <fullName evidence="3">Glutamine amidotransferase</fullName>
    </submittedName>
</protein>
<feature type="domain" description="Glutamine amidotransferase type-2" evidence="2">
    <location>
        <begin position="2"/>
        <end position="275"/>
    </location>
</feature>
<dbReference type="PANTHER" id="PTHR43187:SF1">
    <property type="entry name" value="GLUTAMINE AMIDOTRANSFERASE DUG3-RELATED"/>
    <property type="match status" value="1"/>
</dbReference>
<dbReference type="OrthoDB" id="9804310at2"/>
<reference evidence="4" key="1">
    <citation type="submission" date="2014-09" db="EMBL/GenBank/DDBJ databases">
        <authorList>
            <person name="Gomez-Valero L."/>
        </authorList>
    </citation>
    <scope>NUCLEOTIDE SEQUENCE [LARGE SCALE GENOMIC DNA]</scope>
    <source>
        <strain evidence="4">ATCC35250</strain>
    </source>
</reference>
<dbReference type="CDD" id="cd01908">
    <property type="entry name" value="YafJ"/>
    <property type="match status" value="1"/>
</dbReference>
<dbReference type="InterPro" id="IPR029055">
    <property type="entry name" value="Ntn_hydrolases_N"/>
</dbReference>
<dbReference type="SUPFAM" id="SSF56235">
    <property type="entry name" value="N-terminal nucleophile aminohydrolases (Ntn hydrolases)"/>
    <property type="match status" value="1"/>
</dbReference>
<keyword evidence="1 3" id="KW-0315">Glutamine amidotransferase</keyword>
<dbReference type="EMBL" id="LN681225">
    <property type="protein sequence ID" value="CEK12056.1"/>
    <property type="molecule type" value="Genomic_DNA"/>
</dbReference>